<feature type="compositionally biased region" description="Polar residues" evidence="2">
    <location>
        <begin position="409"/>
        <end position="420"/>
    </location>
</feature>
<dbReference type="PANTHER" id="PTHR31353">
    <property type="entry name" value="FAM98"/>
    <property type="match status" value="1"/>
</dbReference>
<evidence type="ECO:0000313" key="4">
    <source>
        <dbReference type="Proteomes" id="UP001367676"/>
    </source>
</evidence>
<dbReference type="EMBL" id="JBBCAQ010000036">
    <property type="protein sequence ID" value="KAK7576011.1"/>
    <property type="molecule type" value="Genomic_DNA"/>
</dbReference>
<comment type="similarity">
    <text evidence="1">Belongs to the FAM98 family.</text>
</comment>
<evidence type="ECO:0000313" key="3">
    <source>
        <dbReference type="EMBL" id="KAK7576011.1"/>
    </source>
</evidence>
<accession>A0AAN9T8M0</accession>
<feature type="compositionally biased region" description="Low complexity" evidence="2">
    <location>
        <begin position="393"/>
        <end position="408"/>
    </location>
</feature>
<proteinExistence type="inferred from homology"/>
<name>A0AAN9T8M0_9HEMI</name>
<comment type="caution">
    <text evidence="3">The sequence shown here is derived from an EMBL/GenBank/DDBJ whole genome shotgun (WGS) entry which is preliminary data.</text>
</comment>
<dbReference type="AlphaFoldDB" id="A0AAN9T8M0"/>
<keyword evidence="4" id="KW-1185">Reference proteome</keyword>
<dbReference type="InterPro" id="IPR018797">
    <property type="entry name" value="FAM98"/>
</dbReference>
<reference evidence="3 4" key="1">
    <citation type="submission" date="2024-03" db="EMBL/GenBank/DDBJ databases">
        <title>Adaptation during the transition from Ophiocordyceps entomopathogen to insect associate is accompanied by gene loss and intensified selection.</title>
        <authorList>
            <person name="Ward C.M."/>
            <person name="Onetto C.A."/>
            <person name="Borneman A.R."/>
        </authorList>
    </citation>
    <scope>NUCLEOTIDE SEQUENCE [LARGE SCALE GENOMIC DNA]</scope>
    <source>
        <strain evidence="3">AWRI1</strain>
        <tissue evidence="3">Single Adult Female</tissue>
    </source>
</reference>
<evidence type="ECO:0000256" key="2">
    <source>
        <dbReference type="SAM" id="MobiDB-lite"/>
    </source>
</evidence>
<sequence length="480" mass="54126">MDDISEALTDVGYEKLDANSLKSAVAEGPKSIPYTQLVEWLTKELQFLYSLDEHVNAISSPDDSSSFLLELSSFLKEIGCSYSFLTGGHVNQRLQSESNRILLLDYLLTELKSARMIHINKPDSSLQVKLNESSTATELKSILMTLNFPKPPENIPPKALFSKVEEKLKEVISKLPISLYGEPLFTGKLSDKQWHALDLYYKELLMEYRMRREMLLKRLDVTIQSFEWSDRLKAKSNDIKKSFCTIRSGLIVEPKVKLSDVLAARKDLAILEKTSSASVRRKTKSDVNEVIIGSVPDRGGRPYEQEPPPPEMPSWQQRNTGGPSGSGGGPRNNTYSRGNSGRPFNDSSRGGRVQAGWSGSQQNFHSQPNNSGSDQYNRNNQYSKPGGYQNQRNDYNNPSSGNSYSYDNQQYNPSSGNSYSHDNRQNNSSSGNSSSYDNRQNRGGYDSYKPRGGGYQSHGDRREYQDNRNRNDGSRNYQHR</sequence>
<feature type="compositionally biased region" description="Low complexity" evidence="2">
    <location>
        <begin position="426"/>
        <end position="435"/>
    </location>
</feature>
<feature type="region of interest" description="Disordered" evidence="2">
    <location>
        <begin position="275"/>
        <end position="480"/>
    </location>
</feature>
<dbReference type="GO" id="GO:0072669">
    <property type="term" value="C:tRNA-splicing ligase complex"/>
    <property type="evidence" value="ECO:0007669"/>
    <property type="project" value="TreeGrafter"/>
</dbReference>
<protein>
    <recommendedName>
        <fullName evidence="5">Protein FAM98A</fullName>
    </recommendedName>
</protein>
<organism evidence="3 4">
    <name type="scientific">Parthenolecanium corni</name>
    <dbReference type="NCBI Taxonomy" id="536013"/>
    <lineage>
        <taxon>Eukaryota</taxon>
        <taxon>Metazoa</taxon>
        <taxon>Ecdysozoa</taxon>
        <taxon>Arthropoda</taxon>
        <taxon>Hexapoda</taxon>
        <taxon>Insecta</taxon>
        <taxon>Pterygota</taxon>
        <taxon>Neoptera</taxon>
        <taxon>Paraneoptera</taxon>
        <taxon>Hemiptera</taxon>
        <taxon>Sternorrhyncha</taxon>
        <taxon>Coccoidea</taxon>
        <taxon>Coccidae</taxon>
        <taxon>Parthenolecanium</taxon>
    </lineage>
</organism>
<dbReference type="PANTHER" id="PTHR31353:SF1">
    <property type="entry name" value="PROTEIN FAM98B"/>
    <property type="match status" value="1"/>
</dbReference>
<evidence type="ECO:0000256" key="1">
    <source>
        <dbReference type="ARBA" id="ARBA00007218"/>
    </source>
</evidence>
<dbReference type="Proteomes" id="UP001367676">
    <property type="component" value="Unassembled WGS sequence"/>
</dbReference>
<feature type="compositionally biased region" description="Basic and acidic residues" evidence="2">
    <location>
        <begin position="458"/>
        <end position="473"/>
    </location>
</feature>
<gene>
    <name evidence="3" type="ORF">V9T40_012297</name>
</gene>
<feature type="compositionally biased region" description="Polar residues" evidence="2">
    <location>
        <begin position="357"/>
        <end position="392"/>
    </location>
</feature>
<evidence type="ECO:0008006" key="5">
    <source>
        <dbReference type="Google" id="ProtNLM"/>
    </source>
</evidence>
<dbReference type="Pfam" id="PF10239">
    <property type="entry name" value="DUF2465"/>
    <property type="match status" value="1"/>
</dbReference>